<protein>
    <recommendedName>
        <fullName evidence="8 11">Leishmanolysin-like peptidase</fullName>
        <ecNumber evidence="11">3.4.24.-</ecNumber>
    </recommendedName>
</protein>
<dbReference type="Gene3D" id="3.90.132.10">
    <property type="entry name" value="Leishmanolysin , domain 2"/>
    <property type="match status" value="1"/>
</dbReference>
<evidence type="ECO:0000256" key="7">
    <source>
        <dbReference type="ARBA" id="ARBA00023180"/>
    </source>
</evidence>
<keyword evidence="3 11" id="KW-0479">Metal-binding</keyword>
<feature type="active site" evidence="9">
    <location>
        <position position="220"/>
    </location>
</feature>
<dbReference type="PANTHER" id="PTHR10942:SF0">
    <property type="entry name" value="LEISHMANOLYSIN-LIKE PEPTIDASE"/>
    <property type="match status" value="1"/>
</dbReference>
<dbReference type="Pfam" id="PF01457">
    <property type="entry name" value="Peptidase_M8"/>
    <property type="match status" value="1"/>
</dbReference>
<dbReference type="PROSITE" id="PS50026">
    <property type="entry name" value="EGF_3"/>
    <property type="match status" value="2"/>
</dbReference>
<feature type="disulfide bond" evidence="10">
    <location>
        <begin position="552"/>
        <end position="562"/>
    </location>
</feature>
<keyword evidence="6 11" id="KW-0482">Metalloprotease</keyword>
<dbReference type="InParanoid" id="A0A1X7VQC5"/>
<dbReference type="GO" id="GO:0007155">
    <property type="term" value="P:cell adhesion"/>
    <property type="evidence" value="ECO:0007669"/>
    <property type="project" value="InterPro"/>
</dbReference>
<evidence type="ECO:0000256" key="8">
    <source>
        <dbReference type="ARBA" id="ARBA00039717"/>
    </source>
</evidence>
<dbReference type="SMART" id="SM00181">
    <property type="entry name" value="EGF"/>
    <property type="match status" value="2"/>
</dbReference>
<keyword evidence="5 11" id="KW-0862">Zinc</keyword>
<keyword evidence="7" id="KW-0325">Glycoprotein</keyword>
<keyword evidence="10" id="KW-0245">EGF-like domain</keyword>
<evidence type="ECO:0000256" key="1">
    <source>
        <dbReference type="ARBA" id="ARBA00005860"/>
    </source>
</evidence>
<feature type="domain" description="EGF-like" evidence="12">
    <location>
        <begin position="630"/>
        <end position="667"/>
    </location>
</feature>
<dbReference type="Gene3D" id="3.10.170.20">
    <property type="match status" value="1"/>
</dbReference>
<keyword evidence="4 11" id="KW-0378">Hydrolase</keyword>
<dbReference type="Proteomes" id="UP000007879">
    <property type="component" value="Unassembled WGS sequence"/>
</dbReference>
<keyword evidence="14" id="KW-1185">Reference proteome</keyword>
<keyword evidence="2 11" id="KW-0645">Protease</keyword>
<feature type="chain" id="PRO_5023968468" description="Leishmanolysin-like peptidase" evidence="11">
    <location>
        <begin position="25"/>
        <end position="670"/>
    </location>
</feature>
<dbReference type="GO" id="GO:0016020">
    <property type="term" value="C:membrane"/>
    <property type="evidence" value="ECO:0007669"/>
    <property type="project" value="InterPro"/>
</dbReference>
<name>A0A1X7VQC5_AMPQE</name>
<evidence type="ECO:0000313" key="14">
    <source>
        <dbReference type="Proteomes" id="UP000007879"/>
    </source>
</evidence>
<dbReference type="PRINTS" id="PR00782">
    <property type="entry name" value="LSHMANOLYSIN"/>
</dbReference>
<reference evidence="13" key="2">
    <citation type="submission" date="2017-05" db="UniProtKB">
        <authorList>
            <consortium name="EnsemblMetazoa"/>
        </authorList>
    </citation>
    <scope>IDENTIFICATION</scope>
</reference>
<feature type="disulfide bond" evidence="10">
    <location>
        <begin position="569"/>
        <end position="578"/>
    </location>
</feature>
<dbReference type="GO" id="GO:0005737">
    <property type="term" value="C:cytoplasm"/>
    <property type="evidence" value="ECO:0007669"/>
    <property type="project" value="TreeGrafter"/>
</dbReference>
<dbReference type="InterPro" id="IPR000742">
    <property type="entry name" value="EGF"/>
</dbReference>
<keyword evidence="10" id="KW-1015">Disulfide bond</keyword>
<dbReference type="EnsemblMetazoa" id="XM_019999476.1">
    <property type="protein sequence ID" value="XP_019855035.1"/>
    <property type="gene ID" value="LOC109583939"/>
</dbReference>
<dbReference type="InterPro" id="IPR001577">
    <property type="entry name" value="Peptidase_M8"/>
</dbReference>
<dbReference type="FunFam" id="2.10.25.10:FF:000001">
    <property type="entry name" value="Tenascin C"/>
    <property type="match status" value="1"/>
</dbReference>
<evidence type="ECO:0000256" key="6">
    <source>
        <dbReference type="ARBA" id="ARBA00023049"/>
    </source>
</evidence>
<dbReference type="OrthoDB" id="527990at2759"/>
<evidence type="ECO:0000256" key="4">
    <source>
        <dbReference type="ARBA" id="ARBA00022801"/>
    </source>
</evidence>
<evidence type="ECO:0000256" key="11">
    <source>
        <dbReference type="RuleBase" id="RU366077"/>
    </source>
</evidence>
<evidence type="ECO:0000259" key="12">
    <source>
        <dbReference type="PROSITE" id="PS50026"/>
    </source>
</evidence>
<dbReference type="EnsemblMetazoa" id="Aqu2.1.42566_001">
    <property type="protein sequence ID" value="Aqu2.1.42566_001"/>
    <property type="gene ID" value="Aqu2.1.42566"/>
</dbReference>
<dbReference type="eggNOG" id="KOG1225">
    <property type="taxonomic scope" value="Eukaryota"/>
</dbReference>
<feature type="disulfide bond" evidence="10">
    <location>
        <begin position="634"/>
        <end position="644"/>
    </location>
</feature>
<dbReference type="GO" id="GO:0046872">
    <property type="term" value="F:metal ion binding"/>
    <property type="evidence" value="ECO:0007669"/>
    <property type="project" value="UniProtKB-KW"/>
</dbReference>
<evidence type="ECO:0000256" key="2">
    <source>
        <dbReference type="ARBA" id="ARBA00022670"/>
    </source>
</evidence>
<evidence type="ECO:0000256" key="3">
    <source>
        <dbReference type="ARBA" id="ARBA00022723"/>
    </source>
</evidence>
<dbReference type="PANTHER" id="PTHR10942">
    <property type="entry name" value="LEISHMANOLYSIN-LIKE PEPTIDASE"/>
    <property type="match status" value="1"/>
</dbReference>
<dbReference type="SUPFAM" id="SSF55486">
    <property type="entry name" value="Metalloproteases ('zincins'), catalytic domain"/>
    <property type="match status" value="1"/>
</dbReference>
<dbReference type="Gene3D" id="2.10.55.10">
    <property type="entry name" value="Leishmanolysin domain 3"/>
    <property type="match status" value="1"/>
</dbReference>
<organism evidence="13">
    <name type="scientific">Amphimedon queenslandica</name>
    <name type="common">Sponge</name>
    <dbReference type="NCBI Taxonomy" id="400682"/>
    <lineage>
        <taxon>Eukaryota</taxon>
        <taxon>Metazoa</taxon>
        <taxon>Porifera</taxon>
        <taxon>Demospongiae</taxon>
        <taxon>Heteroscleromorpha</taxon>
        <taxon>Haplosclerida</taxon>
        <taxon>Niphatidae</taxon>
        <taxon>Amphimedon</taxon>
    </lineage>
</organism>
<reference evidence="14" key="1">
    <citation type="journal article" date="2010" name="Nature">
        <title>The Amphimedon queenslandica genome and the evolution of animal complexity.</title>
        <authorList>
            <person name="Srivastava M."/>
            <person name="Simakov O."/>
            <person name="Chapman J."/>
            <person name="Fahey B."/>
            <person name="Gauthier M.E."/>
            <person name="Mitros T."/>
            <person name="Richards G.S."/>
            <person name="Conaco C."/>
            <person name="Dacre M."/>
            <person name="Hellsten U."/>
            <person name="Larroux C."/>
            <person name="Putnam N.H."/>
            <person name="Stanke M."/>
            <person name="Adamska M."/>
            <person name="Darling A."/>
            <person name="Degnan S.M."/>
            <person name="Oakley T.H."/>
            <person name="Plachetzki D.C."/>
            <person name="Zhai Y."/>
            <person name="Adamski M."/>
            <person name="Calcino A."/>
            <person name="Cummins S.F."/>
            <person name="Goodstein D.M."/>
            <person name="Harris C."/>
            <person name="Jackson D.J."/>
            <person name="Leys S.P."/>
            <person name="Shu S."/>
            <person name="Woodcroft B.J."/>
            <person name="Vervoort M."/>
            <person name="Kosik K.S."/>
            <person name="Manning G."/>
            <person name="Degnan B.M."/>
            <person name="Rokhsar D.S."/>
        </authorList>
    </citation>
    <scope>NUCLEOTIDE SEQUENCE [LARGE SCALE GENOMIC DNA]</scope>
</reference>
<dbReference type="GO" id="GO:0004222">
    <property type="term" value="F:metalloendopeptidase activity"/>
    <property type="evidence" value="ECO:0007669"/>
    <property type="project" value="UniProtKB-UniRule"/>
</dbReference>
<evidence type="ECO:0000256" key="10">
    <source>
        <dbReference type="PROSITE-ProRule" id="PRU00076"/>
    </source>
</evidence>
<dbReference type="eggNOG" id="KOG2556">
    <property type="taxonomic scope" value="Eukaryota"/>
</dbReference>
<dbReference type="PROSITE" id="PS01186">
    <property type="entry name" value="EGF_2"/>
    <property type="match status" value="2"/>
</dbReference>
<dbReference type="Gene3D" id="2.10.25.10">
    <property type="entry name" value="Laminin"/>
    <property type="match status" value="1"/>
</dbReference>
<comment type="caution">
    <text evidence="10">Lacks conserved residue(s) required for the propagation of feature annotation.</text>
</comment>
<evidence type="ECO:0000256" key="5">
    <source>
        <dbReference type="ARBA" id="ARBA00022833"/>
    </source>
</evidence>
<accession>A0A1X7VQC5</accession>
<comment type="similarity">
    <text evidence="1 11">Belongs to the peptidase M8 family.</text>
</comment>
<sequence>MNIITVTNVMILLQPLFLVLYSSSALLELAVGEWAPLQIQPIYHHTVDSLNPELSNFVKCHLFGPAIDWINGALSVEKLKHSSNDLLLESHCPFGYYVHPDEDNVDKRFCRNKCDPVSYCGPIPVDEKYTQGCTVCIDNATFINCYDKIRTSSWKPRDRTNYVLHVAALNSSACNLMGVVSTGGTCKQHATNDRPLIGYINICIERIVKKEQTIYYILQEIMRILGFSYRLIPYFRTDLGFPLMLRDLNGLPLRDKDGMYLLDPLIINVHMYNNWTDLFPNHFTKILKLKAVVREAKKQFNCSLIKGLPLEDKSNGRLLWESRLMMGDIMTNYWDNSVPVISRITLALFEDTGWYKPNYNYAGTLHWGKDKGCGFLDKSCKELSKEDSAESFCNNSVLQGCNSRFNGMTICTGGVYYKYVLPEQYQYFYDEHAGGHSPLIDYCPYYSNDNPSTSPFFDDEVVSSNCDGKRCIVHNNSWNVTVRYHNTIIPFGASCYKVSCSKNNLKILIDDKWYACKENDTLISINITKGVVTYVGELKCPPYERFCHARDCVNDCSNKGVCVNGHCYCHPGYYGVDCNLEYSKRYFGHCQHICNVGVLTYRRHECGCWCDCAAALLWGYSGYTCIEKVPPNKCTPGRCRQGVCARTNGGKSFKCLCNEGYGGNRCTTKL</sequence>
<feature type="domain" description="EGF-like" evidence="12">
    <location>
        <begin position="548"/>
        <end position="579"/>
    </location>
</feature>
<gene>
    <name evidence="13" type="primary">109583939</name>
</gene>
<evidence type="ECO:0000313" key="13">
    <source>
        <dbReference type="EnsemblMetazoa" id="Aqu2.1.42566_001"/>
    </source>
</evidence>
<dbReference type="GO" id="GO:0006508">
    <property type="term" value="P:proteolysis"/>
    <property type="evidence" value="ECO:0007669"/>
    <property type="project" value="UniProtKB-KW"/>
</dbReference>
<proteinExistence type="inferred from homology"/>
<feature type="disulfide bond" evidence="10">
    <location>
        <begin position="657"/>
        <end position="666"/>
    </location>
</feature>
<dbReference type="AlphaFoldDB" id="A0A1X7VQC5"/>
<dbReference type="EC" id="3.4.24.-" evidence="11"/>
<keyword evidence="11" id="KW-0732">Signal</keyword>
<dbReference type="KEGG" id="aqu:109583939"/>
<evidence type="ECO:0000256" key="9">
    <source>
        <dbReference type="PIRSR" id="PIRSR601577-1"/>
    </source>
</evidence>
<feature type="signal peptide" evidence="11">
    <location>
        <begin position="1"/>
        <end position="24"/>
    </location>
</feature>
<dbReference type="PROSITE" id="PS00022">
    <property type="entry name" value="EGF_1"/>
    <property type="match status" value="2"/>
</dbReference>
<comment type="cofactor">
    <cofactor evidence="11">
        <name>Zn(2+)</name>
        <dbReference type="ChEBI" id="CHEBI:29105"/>
    </cofactor>
    <text evidence="11">Binds 1 zinc ion per subunit.</text>
</comment>